<organism evidence="12 13">
    <name type="scientific">Cryptosporangium aurantiacum</name>
    <dbReference type="NCBI Taxonomy" id="134849"/>
    <lineage>
        <taxon>Bacteria</taxon>
        <taxon>Bacillati</taxon>
        <taxon>Actinomycetota</taxon>
        <taxon>Actinomycetes</taxon>
        <taxon>Cryptosporangiales</taxon>
        <taxon>Cryptosporangiaceae</taxon>
        <taxon>Cryptosporangium</taxon>
    </lineage>
</organism>
<dbReference type="InterPro" id="IPR001078">
    <property type="entry name" value="2-oxoacid_DH_actylTfrase"/>
</dbReference>
<dbReference type="Pfam" id="PF00198">
    <property type="entry name" value="2-oxoacid_dh"/>
    <property type="match status" value="1"/>
</dbReference>
<keyword evidence="13" id="KW-1185">Reference proteome</keyword>
<dbReference type="GO" id="GO:0005829">
    <property type="term" value="C:cytosol"/>
    <property type="evidence" value="ECO:0007669"/>
    <property type="project" value="TreeGrafter"/>
</dbReference>
<dbReference type="InterPro" id="IPR023213">
    <property type="entry name" value="CAT-like_dom_sf"/>
</dbReference>
<evidence type="ECO:0000256" key="10">
    <source>
        <dbReference type="ARBA" id="ARBA00052761"/>
    </source>
</evidence>
<evidence type="ECO:0000256" key="2">
    <source>
        <dbReference type="ARBA" id="ARBA00004052"/>
    </source>
</evidence>
<protein>
    <recommendedName>
        <fullName evidence="5">Dihydrolipoyllysine-residue succinyltransferase component of 2-oxoglutarate dehydrogenase complex</fullName>
        <ecNumber evidence="4">2.3.1.61</ecNumber>
    </recommendedName>
    <alternativeName>
        <fullName evidence="9">Dihydrolipoamide succinyltransferase component of 2-oxoglutarate dehydrogenase complex</fullName>
    </alternativeName>
</protein>
<comment type="pathway">
    <text evidence="3">Amino-acid degradation; L-lysine degradation via saccharopine pathway; glutaryl-CoA from L-lysine: step 6/6.</text>
</comment>
<dbReference type="PANTHER" id="PTHR43416:SF8">
    <property type="entry name" value="LIPOAMIDE ACYLTRANSFERASE COMPONENT OF BRANCHED-CHAIN ALPHA-KETO ACID DEHYDROGENASE COMPLEX"/>
    <property type="match status" value="1"/>
</dbReference>
<comment type="catalytic activity">
    <reaction evidence="10">
        <text>N(6)-[(R)-dihydrolipoyl]-L-lysyl-[protein] + succinyl-CoA = N(6)-[(R)-S(8)-succinyldihydrolipoyl]-L-lysyl-[protein] + CoA</text>
        <dbReference type="Rhea" id="RHEA:15213"/>
        <dbReference type="Rhea" id="RHEA-COMP:10475"/>
        <dbReference type="Rhea" id="RHEA-COMP:20092"/>
        <dbReference type="ChEBI" id="CHEBI:57287"/>
        <dbReference type="ChEBI" id="CHEBI:57292"/>
        <dbReference type="ChEBI" id="CHEBI:83100"/>
        <dbReference type="ChEBI" id="CHEBI:83120"/>
        <dbReference type="EC" id="2.3.1.61"/>
    </reaction>
</comment>
<keyword evidence="8 12" id="KW-0012">Acyltransferase</keyword>
<dbReference type="Proteomes" id="UP000184440">
    <property type="component" value="Unassembled WGS sequence"/>
</dbReference>
<dbReference type="STRING" id="134849.SAMN05443668_1011113"/>
<evidence type="ECO:0000256" key="5">
    <source>
        <dbReference type="ARBA" id="ARBA00019511"/>
    </source>
</evidence>
<dbReference type="PANTHER" id="PTHR43416">
    <property type="entry name" value="DIHYDROLIPOYLLYSINE-RESIDUE SUCCINYLTRANSFERASE COMPONENT OF 2-OXOGLUTARATE DEHYDROGENASE COMPLEX, MITOCHONDRIAL-RELATED"/>
    <property type="match status" value="1"/>
</dbReference>
<keyword evidence="7 12" id="KW-0808">Transferase</keyword>
<evidence type="ECO:0000256" key="9">
    <source>
        <dbReference type="ARBA" id="ARBA00030325"/>
    </source>
</evidence>
<accession>A0A1M7KG57</accession>
<evidence type="ECO:0000313" key="12">
    <source>
        <dbReference type="EMBL" id="SHM64279.1"/>
    </source>
</evidence>
<reference evidence="12 13" key="1">
    <citation type="submission" date="2016-11" db="EMBL/GenBank/DDBJ databases">
        <authorList>
            <person name="Jaros S."/>
            <person name="Januszkiewicz K."/>
            <person name="Wedrychowicz H."/>
        </authorList>
    </citation>
    <scope>NUCLEOTIDE SEQUENCE [LARGE SCALE GENOMIC DNA]</scope>
    <source>
        <strain evidence="12 13">DSM 46144</strain>
    </source>
</reference>
<dbReference type="Gene3D" id="3.30.559.10">
    <property type="entry name" value="Chloramphenicol acetyltransferase-like domain"/>
    <property type="match status" value="1"/>
</dbReference>
<keyword evidence="6" id="KW-0816">Tricarboxylic acid cycle</keyword>
<evidence type="ECO:0000256" key="1">
    <source>
        <dbReference type="ARBA" id="ARBA00001938"/>
    </source>
</evidence>
<evidence type="ECO:0000256" key="3">
    <source>
        <dbReference type="ARBA" id="ARBA00005145"/>
    </source>
</evidence>
<evidence type="ECO:0000313" key="13">
    <source>
        <dbReference type="Proteomes" id="UP000184440"/>
    </source>
</evidence>
<evidence type="ECO:0000256" key="4">
    <source>
        <dbReference type="ARBA" id="ARBA00012945"/>
    </source>
</evidence>
<dbReference type="EMBL" id="FRCS01000001">
    <property type="protein sequence ID" value="SHM64279.1"/>
    <property type="molecule type" value="Genomic_DNA"/>
</dbReference>
<evidence type="ECO:0000256" key="7">
    <source>
        <dbReference type="ARBA" id="ARBA00022679"/>
    </source>
</evidence>
<evidence type="ECO:0000256" key="8">
    <source>
        <dbReference type="ARBA" id="ARBA00023315"/>
    </source>
</evidence>
<sequence>MRRIIASRMVESLQTSAQLTSVVEVDVSAVAEQRRRHKDAFRAQHGVGLSYLPYFALATVQALAEHPIVNASVIAETNEIEYHPAAHLGIAVDTDRGLMVPVIHDAGDLDLAGLAVAIDDVAARTRENKLRPDEGSGGTFTITNTGSRGALFDTPIINAPQSAILGTGAVVRRPVALLDGEGAEWVAIRSMVYLALSYDHRIVDGADAARFLTDVRRRLEDPQWADEVTR</sequence>
<comment type="function">
    <text evidence="2">E2 component of the 2-oxoglutarate dehydrogenase (OGDH) complex which catalyzes the second step in the conversion of 2-oxoglutarate to succinyl-CoA and CO(2).</text>
</comment>
<name>A0A1M7KG57_9ACTN</name>
<dbReference type="SUPFAM" id="SSF52777">
    <property type="entry name" value="CoA-dependent acyltransferases"/>
    <property type="match status" value="1"/>
</dbReference>
<evidence type="ECO:0000256" key="6">
    <source>
        <dbReference type="ARBA" id="ARBA00022532"/>
    </source>
</evidence>
<dbReference type="GO" id="GO:0006099">
    <property type="term" value="P:tricarboxylic acid cycle"/>
    <property type="evidence" value="ECO:0007669"/>
    <property type="project" value="UniProtKB-KW"/>
</dbReference>
<dbReference type="EC" id="2.3.1.61" evidence="4"/>
<gene>
    <name evidence="12" type="ORF">SAMN05443668_1011113</name>
</gene>
<evidence type="ECO:0000259" key="11">
    <source>
        <dbReference type="Pfam" id="PF00198"/>
    </source>
</evidence>
<dbReference type="InterPro" id="IPR050537">
    <property type="entry name" value="2-oxoacid_dehydrogenase"/>
</dbReference>
<comment type="cofactor">
    <cofactor evidence="1">
        <name>(R)-lipoate</name>
        <dbReference type="ChEBI" id="CHEBI:83088"/>
    </cofactor>
</comment>
<feature type="domain" description="2-oxoacid dehydrogenase acyltransferase catalytic" evidence="11">
    <location>
        <begin position="1"/>
        <end position="223"/>
    </location>
</feature>
<proteinExistence type="predicted"/>
<dbReference type="AlphaFoldDB" id="A0A1M7KG57"/>
<dbReference type="GO" id="GO:0004149">
    <property type="term" value="F:dihydrolipoyllysine-residue succinyltransferase activity"/>
    <property type="evidence" value="ECO:0007669"/>
    <property type="project" value="UniProtKB-EC"/>
</dbReference>